<proteinExistence type="predicted"/>
<reference evidence="1" key="1">
    <citation type="journal article" date="2020" name="Nature">
        <title>Giant virus diversity and host interactions through global metagenomics.</title>
        <authorList>
            <person name="Schulz F."/>
            <person name="Roux S."/>
            <person name="Paez-Espino D."/>
            <person name="Jungbluth S."/>
            <person name="Walsh D.A."/>
            <person name="Denef V.J."/>
            <person name="McMahon K.D."/>
            <person name="Konstantinidis K.T."/>
            <person name="Eloe-Fadrosh E.A."/>
            <person name="Kyrpides N.C."/>
            <person name="Woyke T."/>
        </authorList>
    </citation>
    <scope>NUCLEOTIDE SEQUENCE</scope>
    <source>
        <strain evidence="1">GVMAG-M-3300010354-11</strain>
    </source>
</reference>
<dbReference type="AlphaFoldDB" id="A0A6C0BEE8"/>
<accession>A0A6C0BEE8</accession>
<organism evidence="1">
    <name type="scientific">viral metagenome</name>
    <dbReference type="NCBI Taxonomy" id="1070528"/>
    <lineage>
        <taxon>unclassified sequences</taxon>
        <taxon>metagenomes</taxon>
        <taxon>organismal metagenomes</taxon>
    </lineage>
</organism>
<sequence length="95" mass="10945">MKDFGIAVIKFKLDDSITVIEKQKQNAISGMLNFETADEFQNEQIKKYINMCVEQSIHLAKLNTDEIWTSGCQYFSNDVKISDVYQFKTLVLIGK</sequence>
<name>A0A6C0BEE8_9ZZZZ</name>
<protein>
    <submittedName>
        <fullName evidence="1">Uncharacterized protein</fullName>
    </submittedName>
</protein>
<evidence type="ECO:0000313" key="1">
    <source>
        <dbReference type="EMBL" id="QHS90695.1"/>
    </source>
</evidence>
<dbReference type="EMBL" id="MN739143">
    <property type="protein sequence ID" value="QHS90695.1"/>
    <property type="molecule type" value="Genomic_DNA"/>
</dbReference>